<protein>
    <recommendedName>
        <fullName evidence="2">AB hydrolase-1 domain-containing protein</fullName>
    </recommendedName>
</protein>
<sequence>MLPQPHHKPTSEMMPPNIKSSPRTTALEYISQRHFHERFIIPRTANHEELPITYADVGIRPETTCDHVPTFLYIAGMFGSRYMGVHIHAIAKKIGVRVIIVDRPGMGGSMPVPNESLIATWMELVPRLLDHLSINHVALIAHSAGTIYLLNTIFSYRDILDPKNPYVAFLAPWVDPAHSQVKAMQFARFIPTKAFSCWNQIPRFFLTSPVAASSGAVISSIKNNLSSTNDDASESKRLYIEQEYGMPRDVQVELDKYTTRFIFTESTLGGNAEALQCLRKGAPWGKCDDYTQFVRDFVDMEKTRGKESTAEKLKIQTYFAESDIMIGKTGQSYFEKCFTGFEDMLHFESTTVADEDHDSLCMSPKILARIFREAKACSPRD</sequence>
<organism evidence="3 4">
    <name type="scientific">Talaromyces proteolyticus</name>
    <dbReference type="NCBI Taxonomy" id="1131652"/>
    <lineage>
        <taxon>Eukaryota</taxon>
        <taxon>Fungi</taxon>
        <taxon>Dikarya</taxon>
        <taxon>Ascomycota</taxon>
        <taxon>Pezizomycotina</taxon>
        <taxon>Eurotiomycetes</taxon>
        <taxon>Eurotiomycetidae</taxon>
        <taxon>Eurotiales</taxon>
        <taxon>Trichocomaceae</taxon>
        <taxon>Talaromyces</taxon>
        <taxon>Talaromyces sect. Bacilispori</taxon>
    </lineage>
</organism>
<dbReference type="Pfam" id="PF00561">
    <property type="entry name" value="Abhydrolase_1"/>
    <property type="match status" value="1"/>
</dbReference>
<evidence type="ECO:0000313" key="4">
    <source>
        <dbReference type="Proteomes" id="UP001201262"/>
    </source>
</evidence>
<dbReference type="AlphaFoldDB" id="A0AAD4KVR4"/>
<dbReference type="EMBL" id="JAJTJA010000004">
    <property type="protein sequence ID" value="KAH8700428.1"/>
    <property type="molecule type" value="Genomic_DNA"/>
</dbReference>
<reference evidence="3" key="1">
    <citation type="submission" date="2021-12" db="EMBL/GenBank/DDBJ databases">
        <title>Convergent genome expansion in fungi linked to evolution of root-endophyte symbiosis.</title>
        <authorList>
            <consortium name="DOE Joint Genome Institute"/>
            <person name="Ke Y.-H."/>
            <person name="Bonito G."/>
            <person name="Liao H.-L."/>
            <person name="Looney B."/>
            <person name="Rojas-Flechas A."/>
            <person name="Nash J."/>
            <person name="Hameed K."/>
            <person name="Schadt C."/>
            <person name="Martin F."/>
            <person name="Crous P.W."/>
            <person name="Miettinen O."/>
            <person name="Magnuson J.K."/>
            <person name="Labbe J."/>
            <person name="Jacobson D."/>
            <person name="Doktycz M.J."/>
            <person name="Veneault-Fourrey C."/>
            <person name="Kuo A."/>
            <person name="Mondo S."/>
            <person name="Calhoun S."/>
            <person name="Riley R."/>
            <person name="Ohm R."/>
            <person name="LaButti K."/>
            <person name="Andreopoulos B."/>
            <person name="Pangilinan J."/>
            <person name="Nolan M."/>
            <person name="Tritt A."/>
            <person name="Clum A."/>
            <person name="Lipzen A."/>
            <person name="Daum C."/>
            <person name="Barry K."/>
            <person name="Grigoriev I.V."/>
            <person name="Vilgalys R."/>
        </authorList>
    </citation>
    <scope>NUCLEOTIDE SEQUENCE</scope>
    <source>
        <strain evidence="3">PMI_201</strain>
    </source>
</reference>
<gene>
    <name evidence="3" type="ORF">BGW36DRAFT_374118</name>
</gene>
<accession>A0AAD4KVR4</accession>
<comment type="caution">
    <text evidence="3">The sequence shown here is derived from an EMBL/GenBank/DDBJ whole genome shotgun (WGS) entry which is preliminary data.</text>
</comment>
<evidence type="ECO:0000313" key="3">
    <source>
        <dbReference type="EMBL" id="KAH8700428.1"/>
    </source>
</evidence>
<keyword evidence="4" id="KW-1185">Reference proteome</keyword>
<name>A0AAD4KVR4_9EURO</name>
<dbReference type="Gene3D" id="3.40.50.1820">
    <property type="entry name" value="alpha/beta hydrolase"/>
    <property type="match status" value="1"/>
</dbReference>
<evidence type="ECO:0000256" key="1">
    <source>
        <dbReference type="SAM" id="MobiDB-lite"/>
    </source>
</evidence>
<feature type="region of interest" description="Disordered" evidence="1">
    <location>
        <begin position="1"/>
        <end position="22"/>
    </location>
</feature>
<evidence type="ECO:0000259" key="2">
    <source>
        <dbReference type="Pfam" id="PF00561"/>
    </source>
</evidence>
<feature type="domain" description="AB hydrolase-1" evidence="2">
    <location>
        <begin position="69"/>
        <end position="147"/>
    </location>
</feature>
<dbReference type="GeneID" id="70245931"/>
<dbReference type="RefSeq" id="XP_046074134.1">
    <property type="nucleotide sequence ID" value="XM_046215644.1"/>
</dbReference>
<proteinExistence type="predicted"/>
<dbReference type="SUPFAM" id="SSF53474">
    <property type="entry name" value="alpha/beta-Hydrolases"/>
    <property type="match status" value="1"/>
</dbReference>
<dbReference type="InterPro" id="IPR000073">
    <property type="entry name" value="AB_hydrolase_1"/>
</dbReference>
<dbReference type="Proteomes" id="UP001201262">
    <property type="component" value="Unassembled WGS sequence"/>
</dbReference>
<dbReference type="InterPro" id="IPR029058">
    <property type="entry name" value="AB_hydrolase_fold"/>
</dbReference>